<organism evidence="2 3">
    <name type="scientific">Scleromatobacter humisilvae</name>
    <dbReference type="NCBI Taxonomy" id="2897159"/>
    <lineage>
        <taxon>Bacteria</taxon>
        <taxon>Pseudomonadati</taxon>
        <taxon>Pseudomonadota</taxon>
        <taxon>Betaproteobacteria</taxon>
        <taxon>Burkholderiales</taxon>
        <taxon>Sphaerotilaceae</taxon>
        <taxon>Scleromatobacter</taxon>
    </lineage>
</organism>
<dbReference type="RefSeq" id="WP_275681908.1">
    <property type="nucleotide sequence ID" value="NZ_JAJLJH010000001.1"/>
</dbReference>
<proteinExistence type="predicted"/>
<evidence type="ECO:0000259" key="1">
    <source>
        <dbReference type="Pfam" id="PF05257"/>
    </source>
</evidence>
<sequence length="150" mass="16665">MTSLRMIVDEERQAPWLRVARGELGVRSFPGGSSNPRVTGYHAGTNIAGYDDKANWCSSFVQWTLARVGIAGTGSALARSWLAWGVALDEPRVGCIAVLWRDDKHSWKGHVGFFLRFDGETVVLLGGNQLEAVREHGYPRTQVLAWRWPA</sequence>
<dbReference type="Proteomes" id="UP001139353">
    <property type="component" value="Unassembled WGS sequence"/>
</dbReference>
<dbReference type="AlphaFoldDB" id="A0A9X1YN22"/>
<reference evidence="2" key="1">
    <citation type="submission" date="2021-11" db="EMBL/GenBank/DDBJ databases">
        <title>BS-T2-15 a new species belonging to the Comamonadaceae family isolated from the soil of a French oak forest.</title>
        <authorList>
            <person name="Mieszkin S."/>
            <person name="Alain K."/>
        </authorList>
    </citation>
    <scope>NUCLEOTIDE SEQUENCE</scope>
    <source>
        <strain evidence="2">BS-T2-15</strain>
    </source>
</reference>
<dbReference type="NCBIfam" id="TIGR02594">
    <property type="entry name" value="TIGR02594 family protein"/>
    <property type="match status" value="1"/>
</dbReference>
<dbReference type="InterPro" id="IPR007921">
    <property type="entry name" value="CHAP_dom"/>
</dbReference>
<accession>A0A9X1YN22</accession>
<protein>
    <submittedName>
        <fullName evidence="2">TIGR02594 family protein</fullName>
    </submittedName>
</protein>
<dbReference type="InterPro" id="IPR013423">
    <property type="entry name" value="CHP02594"/>
</dbReference>
<gene>
    <name evidence="2" type="ORF">LPC04_02365</name>
</gene>
<dbReference type="Gene3D" id="3.90.1720.10">
    <property type="entry name" value="endopeptidase domain like (from Nostoc punctiforme)"/>
    <property type="match status" value="1"/>
</dbReference>
<feature type="domain" description="Peptidase C51" evidence="1">
    <location>
        <begin position="50"/>
        <end position="128"/>
    </location>
</feature>
<dbReference type="InterPro" id="IPR038765">
    <property type="entry name" value="Papain-like_cys_pep_sf"/>
</dbReference>
<evidence type="ECO:0000313" key="3">
    <source>
        <dbReference type="Proteomes" id="UP001139353"/>
    </source>
</evidence>
<evidence type="ECO:0000313" key="2">
    <source>
        <dbReference type="EMBL" id="MCK9684546.1"/>
    </source>
</evidence>
<dbReference type="Pfam" id="PF05257">
    <property type="entry name" value="CHAP"/>
    <property type="match status" value="1"/>
</dbReference>
<dbReference type="EMBL" id="JAJLJH010000001">
    <property type="protein sequence ID" value="MCK9684546.1"/>
    <property type="molecule type" value="Genomic_DNA"/>
</dbReference>
<name>A0A9X1YN22_9BURK</name>
<keyword evidence="3" id="KW-1185">Reference proteome</keyword>
<dbReference type="SUPFAM" id="SSF54001">
    <property type="entry name" value="Cysteine proteinases"/>
    <property type="match status" value="1"/>
</dbReference>
<comment type="caution">
    <text evidence="2">The sequence shown here is derived from an EMBL/GenBank/DDBJ whole genome shotgun (WGS) entry which is preliminary data.</text>
</comment>